<proteinExistence type="inferred from homology"/>
<dbReference type="InterPro" id="IPR008271">
    <property type="entry name" value="Ser/Thr_kinase_AS"/>
</dbReference>
<keyword evidence="5" id="KW-0418">Kinase</keyword>
<dbReference type="PANTHER" id="PTHR48016">
    <property type="entry name" value="MAP KINASE KINASE KINASE SSK2-RELATED-RELATED"/>
    <property type="match status" value="1"/>
</dbReference>
<dbReference type="PROSITE" id="PS50011">
    <property type="entry name" value="PROTEIN_KINASE_DOM"/>
    <property type="match status" value="1"/>
</dbReference>
<evidence type="ECO:0000259" key="9">
    <source>
        <dbReference type="PROSITE" id="PS50011"/>
    </source>
</evidence>
<evidence type="ECO:0000256" key="4">
    <source>
        <dbReference type="ARBA" id="ARBA00022741"/>
    </source>
</evidence>
<evidence type="ECO:0000256" key="2">
    <source>
        <dbReference type="ARBA" id="ARBA00022527"/>
    </source>
</evidence>
<dbReference type="SUPFAM" id="SSF56112">
    <property type="entry name" value="Protein kinase-like (PK-like)"/>
    <property type="match status" value="1"/>
</dbReference>
<evidence type="ECO:0000256" key="3">
    <source>
        <dbReference type="ARBA" id="ARBA00022679"/>
    </source>
</evidence>
<evidence type="ECO:0000256" key="6">
    <source>
        <dbReference type="ARBA" id="ARBA00022840"/>
    </source>
</evidence>
<feature type="compositionally biased region" description="Basic and acidic residues" evidence="8">
    <location>
        <begin position="28"/>
        <end position="37"/>
    </location>
</feature>
<sequence>MAECHNTEDISRDSFDLIDDADVELDEEGTHTSDERTSTASIITTSSENSADESYNISKPRKSRPTSLETSKRLRKKLKMLSGIPKRKGKKKKKTDKPVIIDSDSSIQQNTDVKKVYIPTASDSKPPPSPFTERSSKPITKNISKYIKVSSLSKRSESVASIEKGNAPDDRIKFFKTLSMLIDMGNPNRSHNPPEPEPRRTTSRPTSRSHSPDRESITISSLSDLVWLSIQAWKYIGSDPFIVRKLDEAYILVEKERKEKVAKISHEILSYRFDYGLTRSSRLQTETTPDFFLPCQSIFKRCEDLSEQVLMIKQAMKDIGIILNDLNIVEELYYSEKNFLEQNLKLEEDKEFQNRVKTLCLWTNLVSQLAYELHMYAHKLFTDNIPNLKWPFLNYMPKNFVEHSSCPLKLNAHLEKVESKNNVVEFTIGDEEQAERSNCRLIHSQSILNLENTAHVPSSSTYVFRTYVERTLRKSGLKKVEALAKKNVLNMESVLTKLRLILLPIEKAEKEIKQIEKEIDEENREIIQRQSGKRNKDERNDFNVQINRQKAEKLKTRRELVEFGEHSKEWRKMNLPSLKEFYKFCIRIPLDVIHECLRYRLEQSREQFNQNSYDKATTSLLSINQLMNECGEILTASVTMKKYYLTMACDIVDDIDIEELDSDMENMLGEHIKYMRHYVYKIENEPNLSKYLSRLENEWAFMRTVCSCVRQGEAKAGNGYCDMVSHLLNIIKMFFAKRCDDITGNLQNLLEQSNEGDSECPNMYDVIIKLCREIKDVFDETKERTARVMGLAKMLRNDLEIAAQYKIVCTASHLLEKLRETNHVKINLRSLSSDFIVLIPESMKTDKKSIITLLRATSSLGVADSRQNKGYLIMVHCHTASDGAKVCPIWKGETMGVEADVETEICWSHLNIKGLLILAHSRQLPSVRREVEKSLGSKCIELVLEQVACHKAVNESLVDLKKAGLEFRTAFVEYLKEIQSSFFSVQNVPSYIGLEIIIDTLKKTYNFGFDFHTDLYRLMSGKERAALSDALIDFALEWMHLAIEKCEKGRGVRPRWAHKFFEYLRFVASPDITLHLKEEKFAEFKKRFNRCTCHLIGEKPKDSPSPVPSKVVIPFNPSLSVPDNRRRSDTSDSIISPVSFVSEGGSFPQHMYESPISTPEESCIKRSNAILELERKRDEELKKKKIIGKVIGVCQRVRYDLSLRVVTFDWQRGVKIGEGRFGKVYTAVNMRTGEMMAMKEIPIKPNDHQFVKGIADELKNFEGLDHFGLIKYYGVEVHHDQMLIFMEYCQGGTLHEAAKTGLDEAAIRFYTNKIVHAVAYLHENNIVHRDIKGDNIFLTNKGLKLGDFGSAVKLREHKTRAEERNLVRGTTLPFQPPEVVKNASIEQHLRFAADVWSIGCVVIEMVTGKLPWSELNIEQEYQMIYHIATVNQMPKVPDNICNDLNKFLERCFEIDPERRATAEQLLDETFIKVQM</sequence>
<dbReference type="Pfam" id="PF19431">
    <property type="entry name" value="MEKK4_N"/>
    <property type="match status" value="1"/>
</dbReference>
<keyword evidence="6 7" id="KW-0067">ATP-binding</keyword>
<dbReference type="InterPro" id="IPR050538">
    <property type="entry name" value="MAP_kinase_kinase_kinase"/>
</dbReference>
<feature type="compositionally biased region" description="Acidic residues" evidence="8">
    <location>
        <begin position="16"/>
        <end position="27"/>
    </location>
</feature>
<dbReference type="InterPro" id="IPR011009">
    <property type="entry name" value="Kinase-like_dom_sf"/>
</dbReference>
<dbReference type="GO" id="GO:0000165">
    <property type="term" value="P:MAPK cascade"/>
    <property type="evidence" value="ECO:0007669"/>
    <property type="project" value="InterPro"/>
</dbReference>
<dbReference type="PROSITE" id="PS00107">
    <property type="entry name" value="PROTEIN_KINASE_ATP"/>
    <property type="match status" value="1"/>
</dbReference>
<dbReference type="GO" id="GO:0005524">
    <property type="term" value="F:ATP binding"/>
    <property type="evidence" value="ECO:0007669"/>
    <property type="project" value="UniProtKB-UniRule"/>
</dbReference>
<feature type="compositionally biased region" description="Basic residues" evidence="8">
    <location>
        <begin position="73"/>
        <end position="95"/>
    </location>
</feature>
<keyword evidence="2" id="KW-0723">Serine/threonine-protein kinase</keyword>
<dbReference type="GO" id="GO:0004674">
    <property type="term" value="F:protein serine/threonine kinase activity"/>
    <property type="evidence" value="ECO:0007669"/>
    <property type="project" value="UniProtKB-KW"/>
</dbReference>
<organism evidence="10 11">
    <name type="scientific">Dimorphilus gyrociliatus</name>
    <dbReference type="NCBI Taxonomy" id="2664684"/>
    <lineage>
        <taxon>Eukaryota</taxon>
        <taxon>Metazoa</taxon>
        <taxon>Spiralia</taxon>
        <taxon>Lophotrochozoa</taxon>
        <taxon>Annelida</taxon>
        <taxon>Polychaeta</taxon>
        <taxon>Polychaeta incertae sedis</taxon>
        <taxon>Dinophilidae</taxon>
        <taxon>Dimorphilus</taxon>
    </lineage>
</organism>
<dbReference type="PROSITE" id="PS00108">
    <property type="entry name" value="PROTEIN_KINASE_ST"/>
    <property type="match status" value="1"/>
</dbReference>
<evidence type="ECO:0000256" key="7">
    <source>
        <dbReference type="PROSITE-ProRule" id="PRU10141"/>
    </source>
</evidence>
<keyword evidence="11" id="KW-1185">Reference proteome</keyword>
<keyword evidence="3" id="KW-0808">Transferase</keyword>
<evidence type="ECO:0000256" key="8">
    <source>
        <dbReference type="SAM" id="MobiDB-lite"/>
    </source>
</evidence>
<evidence type="ECO:0000256" key="5">
    <source>
        <dbReference type="ARBA" id="ARBA00022777"/>
    </source>
</evidence>
<keyword evidence="4 7" id="KW-0547">Nucleotide-binding</keyword>
<dbReference type="PANTHER" id="PTHR48016:SF32">
    <property type="entry name" value="MITOGEN-ACTIVATED PROTEIN KINASE KINASE KINASE 4"/>
    <property type="match status" value="1"/>
</dbReference>
<feature type="compositionally biased region" description="Basic and acidic residues" evidence="8">
    <location>
        <begin position="1"/>
        <end position="15"/>
    </location>
</feature>
<comment type="similarity">
    <text evidence="1">Belongs to the protein kinase superfamily. STE Ser/Thr protein kinase family. MAP kinase kinase kinase subfamily.</text>
</comment>
<gene>
    <name evidence="10" type="ORF">DGYR_LOCUS6375</name>
</gene>
<name>A0A7I8VTI2_9ANNE</name>
<dbReference type="InterPro" id="IPR045801">
    <property type="entry name" value="MEKK4_N"/>
</dbReference>
<evidence type="ECO:0000313" key="11">
    <source>
        <dbReference type="Proteomes" id="UP000549394"/>
    </source>
</evidence>
<dbReference type="OrthoDB" id="1043025at2759"/>
<feature type="compositionally biased region" description="Low complexity" evidence="8">
    <location>
        <begin position="38"/>
        <end position="47"/>
    </location>
</feature>
<feature type="region of interest" description="Disordered" evidence="8">
    <location>
        <begin position="1"/>
        <end position="138"/>
    </location>
</feature>
<feature type="region of interest" description="Disordered" evidence="8">
    <location>
        <begin position="183"/>
        <end position="215"/>
    </location>
</feature>
<reference evidence="10 11" key="1">
    <citation type="submission" date="2020-08" db="EMBL/GenBank/DDBJ databases">
        <authorList>
            <person name="Hejnol A."/>
        </authorList>
    </citation>
    <scope>NUCLEOTIDE SEQUENCE [LARGE SCALE GENOMIC DNA]</scope>
</reference>
<feature type="compositionally biased region" description="Polar residues" evidence="8">
    <location>
        <begin position="48"/>
        <end position="57"/>
    </location>
</feature>
<dbReference type="SMART" id="SM00220">
    <property type="entry name" value="S_TKc"/>
    <property type="match status" value="1"/>
</dbReference>
<comment type="caution">
    <text evidence="10">The sequence shown here is derived from an EMBL/GenBank/DDBJ whole genome shotgun (WGS) entry which is preliminary data.</text>
</comment>
<dbReference type="InterPro" id="IPR000719">
    <property type="entry name" value="Prot_kinase_dom"/>
</dbReference>
<protein>
    <submittedName>
        <fullName evidence="10">DgyrCDS6659</fullName>
    </submittedName>
</protein>
<feature type="binding site" evidence="7">
    <location>
        <position position="1244"/>
    </location>
    <ligand>
        <name>ATP</name>
        <dbReference type="ChEBI" id="CHEBI:30616"/>
    </ligand>
</feature>
<evidence type="ECO:0000256" key="1">
    <source>
        <dbReference type="ARBA" id="ARBA00006529"/>
    </source>
</evidence>
<accession>A0A7I8VTI2</accession>
<evidence type="ECO:0000313" key="10">
    <source>
        <dbReference type="EMBL" id="CAD5117914.1"/>
    </source>
</evidence>
<feature type="domain" description="Protein kinase" evidence="9">
    <location>
        <begin position="1210"/>
        <end position="1471"/>
    </location>
</feature>
<dbReference type="EMBL" id="CAJFCJ010000007">
    <property type="protein sequence ID" value="CAD5117914.1"/>
    <property type="molecule type" value="Genomic_DNA"/>
</dbReference>
<dbReference type="Gene3D" id="1.10.510.10">
    <property type="entry name" value="Transferase(Phosphotransferase) domain 1"/>
    <property type="match status" value="1"/>
</dbReference>
<dbReference type="Proteomes" id="UP000549394">
    <property type="component" value="Unassembled WGS sequence"/>
</dbReference>
<dbReference type="Pfam" id="PF00069">
    <property type="entry name" value="Pkinase"/>
    <property type="match status" value="1"/>
</dbReference>
<dbReference type="InterPro" id="IPR017441">
    <property type="entry name" value="Protein_kinase_ATP_BS"/>
</dbReference>